<dbReference type="InterPro" id="IPR037523">
    <property type="entry name" value="VOC_core"/>
</dbReference>
<evidence type="ECO:0000313" key="3">
    <source>
        <dbReference type="Proteomes" id="UP000007721"/>
    </source>
</evidence>
<organism evidence="2 3">
    <name type="scientific">Geotalea daltonii (strain DSM 22248 / JCM 15807 / FRC-32)</name>
    <name type="common">Geobacter daltonii</name>
    <dbReference type="NCBI Taxonomy" id="316067"/>
    <lineage>
        <taxon>Bacteria</taxon>
        <taxon>Pseudomonadati</taxon>
        <taxon>Thermodesulfobacteriota</taxon>
        <taxon>Desulfuromonadia</taxon>
        <taxon>Geobacterales</taxon>
        <taxon>Geobacteraceae</taxon>
        <taxon>Geotalea</taxon>
    </lineage>
</organism>
<keyword evidence="2" id="KW-0560">Oxidoreductase</keyword>
<name>B9M5D0_GEODF</name>
<keyword evidence="2" id="KW-0223">Dioxygenase</keyword>
<keyword evidence="3" id="KW-1185">Reference proteome</keyword>
<dbReference type="RefSeq" id="WP_012646614.1">
    <property type="nucleotide sequence ID" value="NC_011979.1"/>
</dbReference>
<dbReference type="InterPro" id="IPR004360">
    <property type="entry name" value="Glyas_Fos-R_dOase_dom"/>
</dbReference>
<dbReference type="Gene3D" id="3.10.180.10">
    <property type="entry name" value="2,3-Dihydroxybiphenyl 1,2-Dioxygenase, domain 1"/>
    <property type="match status" value="1"/>
</dbReference>
<dbReference type="InterPro" id="IPR029068">
    <property type="entry name" value="Glyas_Bleomycin-R_OHBP_Dase"/>
</dbReference>
<sequence length="139" mass="15691">MSDKTRVSIQLVVSDLGVTEAFYGGILQMPVERALTSPGAPEHLVMAQDGWTVIFVEESAVLHAHAILEERLTAFPKGIGMTIHFRVDEIEEIYDALLDEELEILYPLELKPYRVFELWCFDPDGYLVVLEQPLETITG</sequence>
<dbReference type="STRING" id="316067.Geob_1526"/>
<dbReference type="GO" id="GO:0051213">
    <property type="term" value="F:dioxygenase activity"/>
    <property type="evidence" value="ECO:0007669"/>
    <property type="project" value="UniProtKB-KW"/>
</dbReference>
<dbReference type="EMBL" id="CP001390">
    <property type="protein sequence ID" value="ACM19885.1"/>
    <property type="molecule type" value="Genomic_DNA"/>
</dbReference>
<accession>B9M5D0</accession>
<dbReference type="SUPFAM" id="SSF54593">
    <property type="entry name" value="Glyoxalase/Bleomycin resistance protein/Dihydroxybiphenyl dioxygenase"/>
    <property type="match status" value="1"/>
</dbReference>
<dbReference type="AlphaFoldDB" id="B9M5D0"/>
<dbReference type="HOGENOM" id="CLU_1862316_0_0_7"/>
<dbReference type="PROSITE" id="PS51819">
    <property type="entry name" value="VOC"/>
    <property type="match status" value="1"/>
</dbReference>
<protein>
    <submittedName>
        <fullName evidence="2">Glyoxalase/bleomycin resistance protein/dioxygenase superfamily protein</fullName>
    </submittedName>
</protein>
<dbReference type="Pfam" id="PF00903">
    <property type="entry name" value="Glyoxalase"/>
    <property type="match status" value="1"/>
</dbReference>
<dbReference type="Proteomes" id="UP000007721">
    <property type="component" value="Chromosome"/>
</dbReference>
<evidence type="ECO:0000259" key="1">
    <source>
        <dbReference type="PROSITE" id="PS51819"/>
    </source>
</evidence>
<evidence type="ECO:0000313" key="2">
    <source>
        <dbReference type="EMBL" id="ACM19885.1"/>
    </source>
</evidence>
<dbReference type="eggNOG" id="COG0346">
    <property type="taxonomic scope" value="Bacteria"/>
</dbReference>
<proteinExistence type="predicted"/>
<dbReference type="KEGG" id="geo:Geob_1526"/>
<gene>
    <name evidence="2" type="ordered locus">Geob_1526</name>
</gene>
<reference evidence="2 3" key="1">
    <citation type="submission" date="2009-01" db="EMBL/GenBank/DDBJ databases">
        <title>Complete sequence of Geobacter sp. FRC-32.</title>
        <authorList>
            <consortium name="US DOE Joint Genome Institute"/>
            <person name="Lucas S."/>
            <person name="Copeland A."/>
            <person name="Lapidus A."/>
            <person name="Glavina del Rio T."/>
            <person name="Dalin E."/>
            <person name="Tice H."/>
            <person name="Bruce D."/>
            <person name="Goodwin L."/>
            <person name="Pitluck S."/>
            <person name="Saunders E."/>
            <person name="Brettin T."/>
            <person name="Detter J.C."/>
            <person name="Han C."/>
            <person name="Larimer F."/>
            <person name="Land M."/>
            <person name="Hauser L."/>
            <person name="Kyrpides N."/>
            <person name="Ovchinnikova G."/>
            <person name="Kostka J."/>
            <person name="Richardson P."/>
        </authorList>
    </citation>
    <scope>NUCLEOTIDE SEQUENCE [LARGE SCALE GENOMIC DNA]</scope>
    <source>
        <strain evidence="3">DSM 22248 / JCM 15807 / FRC-32</strain>
    </source>
</reference>
<feature type="domain" description="VOC" evidence="1">
    <location>
        <begin position="5"/>
        <end position="133"/>
    </location>
</feature>